<dbReference type="Pfam" id="PF00756">
    <property type="entry name" value="Esterase"/>
    <property type="match status" value="1"/>
</dbReference>
<comment type="caution">
    <text evidence="10">The sequence shown here is derived from an EMBL/GenBank/DDBJ whole genome shotgun (WGS) entry which is preliminary data.</text>
</comment>
<keyword evidence="9" id="KW-0732">Signal</keyword>
<dbReference type="STRING" id="1121022.GCA_000376105_01323"/>
<reference evidence="10 11" key="1">
    <citation type="journal article" date="2014" name="Nature">
        <title>Sequential evolution of bacterial morphology by co-option of a developmental regulator.</title>
        <authorList>
            <person name="Jiang C."/>
            <person name="Brown P.J."/>
            <person name="Ducret A."/>
            <person name="Brun Y.V."/>
        </authorList>
    </citation>
    <scope>NUCLEOTIDE SEQUENCE [LARGE SCALE GENOMIC DNA]</scope>
    <source>
        <strain evidence="10 11">DSM 16100</strain>
    </source>
</reference>
<evidence type="ECO:0000313" key="10">
    <source>
        <dbReference type="EMBL" id="ESQ92382.1"/>
    </source>
</evidence>
<keyword evidence="6" id="KW-0012">Acyltransferase</keyword>
<dbReference type="Proteomes" id="UP000017837">
    <property type="component" value="Unassembled WGS sequence"/>
</dbReference>
<dbReference type="PANTHER" id="PTHR48098">
    <property type="entry name" value="ENTEROCHELIN ESTERASE-RELATED"/>
    <property type="match status" value="1"/>
</dbReference>
<dbReference type="Gene3D" id="3.40.50.1820">
    <property type="entry name" value="alpha/beta hydrolase"/>
    <property type="match status" value="1"/>
</dbReference>
<dbReference type="InterPro" id="IPR006311">
    <property type="entry name" value="TAT_signal"/>
</dbReference>
<sequence>MSSGLTRFSFLSGGLAFAALPALAATASRTEARTIASKHFIHNKIGLSPDRAISVYLPAGYDTGKQRYPVIYILPNLFDTDTTLFATYGAQAVFDAAITKGLIGEVIIVSADFSTPLGSSLYVNSPVTGNWEDYMVSELVPYIDRTYRTLPAAASRGVAGDRMGGHGAIRFGMKHPDMFGSIYALHPVGTGNGVQIMQGRPNWDLLSQATSLEDVKADIFSQIFTAIYQAHLPNPGKAPLFVDLPAKKVNGELVIDTALTAKLQDGFFLERMIPAYADNLKRLRGFKFDWGRNDGNFDHVYSNQAFAHKLDEFGVAYEAEEYRGSWGERHWGPNGRVMTDVLPFFAQHLAFA</sequence>
<organism evidence="10 11">
    <name type="scientific">Asticcacaulis benevestitus DSM 16100 = ATCC BAA-896</name>
    <dbReference type="NCBI Taxonomy" id="1121022"/>
    <lineage>
        <taxon>Bacteria</taxon>
        <taxon>Pseudomonadati</taxon>
        <taxon>Pseudomonadota</taxon>
        <taxon>Alphaproteobacteria</taxon>
        <taxon>Caulobacterales</taxon>
        <taxon>Caulobacteraceae</taxon>
        <taxon>Asticcacaulis</taxon>
    </lineage>
</organism>
<accession>V4PEL4</accession>
<dbReference type="InterPro" id="IPR050583">
    <property type="entry name" value="Mycobacterial_A85_antigen"/>
</dbReference>
<comment type="catalytic activity">
    <reaction evidence="1">
        <text>2 alpha,alpha'-trehalose 6-mycolate = alpha,alpha'-trehalose 6,6'-bismycolate + alpha,alpha-trehalose</text>
        <dbReference type="Rhea" id="RHEA:23472"/>
        <dbReference type="ChEBI" id="CHEBI:16551"/>
        <dbReference type="ChEBI" id="CHEBI:18195"/>
        <dbReference type="ChEBI" id="CHEBI:18234"/>
        <dbReference type="EC" id="2.3.1.122"/>
    </reaction>
</comment>
<dbReference type="RefSeq" id="WP_018080986.1">
    <property type="nucleotide sequence ID" value="NZ_AQWM01000003.1"/>
</dbReference>
<keyword evidence="5" id="KW-0808">Transferase</keyword>
<keyword evidence="11" id="KW-1185">Reference proteome</keyword>
<evidence type="ECO:0000256" key="1">
    <source>
        <dbReference type="ARBA" id="ARBA00000697"/>
    </source>
</evidence>
<feature type="chain" id="PRO_5004724865" description="Acyl-CoA:diacylglycerol acyltransferase" evidence="9">
    <location>
        <begin position="25"/>
        <end position="352"/>
    </location>
</feature>
<dbReference type="eggNOG" id="COG2382">
    <property type="taxonomic scope" value="Bacteria"/>
</dbReference>
<comment type="catalytic activity">
    <reaction evidence="8">
        <text>an acyl-CoA + a 1,2-diacyl-sn-glycerol = a triacyl-sn-glycerol + CoA</text>
        <dbReference type="Rhea" id="RHEA:10868"/>
        <dbReference type="ChEBI" id="CHEBI:17815"/>
        <dbReference type="ChEBI" id="CHEBI:57287"/>
        <dbReference type="ChEBI" id="CHEBI:58342"/>
        <dbReference type="ChEBI" id="CHEBI:64615"/>
        <dbReference type="EC" id="2.3.1.20"/>
    </reaction>
</comment>
<proteinExistence type="inferred from homology"/>
<dbReference type="EC" id="2.3.1.20" evidence="4"/>
<evidence type="ECO:0000256" key="9">
    <source>
        <dbReference type="SAM" id="SignalP"/>
    </source>
</evidence>
<evidence type="ECO:0000256" key="6">
    <source>
        <dbReference type="ARBA" id="ARBA00023315"/>
    </source>
</evidence>
<evidence type="ECO:0000256" key="5">
    <source>
        <dbReference type="ARBA" id="ARBA00022679"/>
    </source>
</evidence>
<comment type="similarity">
    <text evidence="2">Belongs to the mycobacterial A85 antigen family.</text>
</comment>
<feature type="signal peptide" evidence="9">
    <location>
        <begin position="1"/>
        <end position="24"/>
    </location>
</feature>
<dbReference type="InterPro" id="IPR000801">
    <property type="entry name" value="Esterase-like"/>
</dbReference>
<evidence type="ECO:0000256" key="8">
    <source>
        <dbReference type="ARBA" id="ARBA00048109"/>
    </source>
</evidence>
<name>V4PEL4_9CAUL</name>
<evidence type="ECO:0000256" key="3">
    <source>
        <dbReference type="ARBA" id="ARBA00012820"/>
    </source>
</evidence>
<evidence type="ECO:0000313" key="11">
    <source>
        <dbReference type="Proteomes" id="UP000017837"/>
    </source>
</evidence>
<dbReference type="EC" id="2.3.1.122" evidence="3"/>
<dbReference type="PATRIC" id="fig|1121022.4.peg.1684"/>
<dbReference type="GO" id="GO:0004144">
    <property type="term" value="F:diacylglycerol O-acyltransferase activity"/>
    <property type="evidence" value="ECO:0007669"/>
    <property type="project" value="UniProtKB-EC"/>
</dbReference>
<evidence type="ECO:0000256" key="7">
    <source>
        <dbReference type="ARBA" id="ARBA00032572"/>
    </source>
</evidence>
<dbReference type="AlphaFoldDB" id="V4PEL4"/>
<dbReference type="EMBL" id="AWGB01000013">
    <property type="protein sequence ID" value="ESQ92382.1"/>
    <property type="molecule type" value="Genomic_DNA"/>
</dbReference>
<gene>
    <name evidence="10" type="ORF">ABENE_08375</name>
</gene>
<dbReference type="PROSITE" id="PS51318">
    <property type="entry name" value="TAT"/>
    <property type="match status" value="1"/>
</dbReference>
<dbReference type="InterPro" id="IPR029058">
    <property type="entry name" value="AB_hydrolase_fold"/>
</dbReference>
<evidence type="ECO:0000256" key="2">
    <source>
        <dbReference type="ARBA" id="ARBA00005874"/>
    </source>
</evidence>
<evidence type="ECO:0000256" key="4">
    <source>
        <dbReference type="ARBA" id="ARBA00013244"/>
    </source>
</evidence>
<protein>
    <recommendedName>
        <fullName evidence="7">Acyl-CoA:diacylglycerol acyltransferase</fullName>
        <ecNumber evidence="3">2.3.1.122</ecNumber>
        <ecNumber evidence="4">2.3.1.20</ecNumber>
    </recommendedName>
</protein>
<dbReference type="SUPFAM" id="SSF53474">
    <property type="entry name" value="alpha/beta-Hydrolases"/>
    <property type="match status" value="1"/>
</dbReference>
<dbReference type="GO" id="GO:0050348">
    <property type="term" value="F:trehalose O-mycolyltransferase activity"/>
    <property type="evidence" value="ECO:0007669"/>
    <property type="project" value="UniProtKB-EC"/>
</dbReference>
<dbReference type="OrthoDB" id="9784036at2"/>